<feature type="non-terminal residue" evidence="1">
    <location>
        <position position="68"/>
    </location>
</feature>
<sequence>MTRRGRMALVKTVLILTAVFGLQILCPVNSYELASRRSEYLHRFKSLDRIRSRLDGNSQSVSEGTNSK</sequence>
<reference evidence="1" key="1">
    <citation type="submission" date="2021-06" db="EMBL/GenBank/DDBJ databases">
        <authorList>
            <person name="Hodson N. C."/>
            <person name="Mongue J. A."/>
            <person name="Jaron S. K."/>
        </authorList>
    </citation>
    <scope>NUCLEOTIDE SEQUENCE</scope>
</reference>
<dbReference type="AlphaFoldDB" id="A0A8J2J8A7"/>
<accession>A0A8J2J8A7</accession>
<gene>
    <name evidence="1" type="ORF">AFUS01_LOCUS5205</name>
</gene>
<proteinExistence type="predicted"/>
<organism evidence="1 2">
    <name type="scientific">Allacma fusca</name>
    <dbReference type="NCBI Taxonomy" id="39272"/>
    <lineage>
        <taxon>Eukaryota</taxon>
        <taxon>Metazoa</taxon>
        <taxon>Ecdysozoa</taxon>
        <taxon>Arthropoda</taxon>
        <taxon>Hexapoda</taxon>
        <taxon>Collembola</taxon>
        <taxon>Symphypleona</taxon>
        <taxon>Sminthuridae</taxon>
        <taxon>Allacma</taxon>
    </lineage>
</organism>
<name>A0A8J2J8A7_9HEXA</name>
<protein>
    <submittedName>
        <fullName evidence="1">Uncharacterized protein</fullName>
    </submittedName>
</protein>
<dbReference type="EMBL" id="CAJVCH010032920">
    <property type="protein sequence ID" value="CAG7713041.1"/>
    <property type="molecule type" value="Genomic_DNA"/>
</dbReference>
<dbReference type="Proteomes" id="UP000708208">
    <property type="component" value="Unassembled WGS sequence"/>
</dbReference>
<evidence type="ECO:0000313" key="1">
    <source>
        <dbReference type="EMBL" id="CAG7713041.1"/>
    </source>
</evidence>
<evidence type="ECO:0000313" key="2">
    <source>
        <dbReference type="Proteomes" id="UP000708208"/>
    </source>
</evidence>
<comment type="caution">
    <text evidence="1">The sequence shown here is derived from an EMBL/GenBank/DDBJ whole genome shotgun (WGS) entry which is preliminary data.</text>
</comment>
<keyword evidence="2" id="KW-1185">Reference proteome</keyword>